<dbReference type="EMBL" id="JAZHOF010000005">
    <property type="protein sequence ID" value="MEJ8572744.1"/>
    <property type="molecule type" value="Genomic_DNA"/>
</dbReference>
<proteinExistence type="inferred from homology"/>
<sequence length="152" mass="16987">MTDYRSDREIGIGSRGHRPDVAGRLRAAGLRPTRQRLSLGALLFDGEDRHVTAEMLHEQAIRASVPVSLATVYNTLHQFTHAGLLREVAVDGAKSYFDTNTSDHHHFYVEDENRLIDIEGGSITVGGLPRAPEGMDITHIDVVVRVRRSRHR</sequence>
<evidence type="ECO:0000256" key="2">
    <source>
        <dbReference type="ARBA" id="ARBA00007957"/>
    </source>
</evidence>
<evidence type="ECO:0000256" key="3">
    <source>
        <dbReference type="ARBA" id="ARBA00020910"/>
    </source>
</evidence>
<keyword evidence="7 11" id="KW-0862">Zinc</keyword>
<name>A0AAW9RG79_9HYPH</name>
<dbReference type="SUPFAM" id="SSF46785">
    <property type="entry name" value="Winged helix' DNA-binding domain"/>
    <property type="match status" value="1"/>
</dbReference>
<dbReference type="NCBIfam" id="NF045678">
    <property type="entry name" value="TransRegIrrA"/>
    <property type="match status" value="1"/>
</dbReference>
<comment type="subunit">
    <text evidence="11">Homodimer.</text>
</comment>
<keyword evidence="5 11" id="KW-0678">Repressor</keyword>
<comment type="caution">
    <text evidence="12">The sequence shown here is derived from an EMBL/GenBank/DDBJ whole genome shotgun (WGS) entry which is preliminary data.</text>
</comment>
<dbReference type="Gene3D" id="1.10.10.10">
    <property type="entry name" value="Winged helix-like DNA-binding domain superfamily/Winged helix DNA-binding domain"/>
    <property type="match status" value="1"/>
</dbReference>
<keyword evidence="9 11" id="KW-0238">DNA-binding</keyword>
<dbReference type="GO" id="GO:0005737">
    <property type="term" value="C:cytoplasm"/>
    <property type="evidence" value="ECO:0007669"/>
    <property type="project" value="UniProtKB-SubCell"/>
</dbReference>
<keyword evidence="13" id="KW-1185">Reference proteome</keyword>
<dbReference type="GO" id="GO:0045892">
    <property type="term" value="P:negative regulation of DNA-templated transcription"/>
    <property type="evidence" value="ECO:0007669"/>
    <property type="project" value="TreeGrafter"/>
</dbReference>
<keyword evidence="10 11" id="KW-0804">Transcription</keyword>
<comment type="similarity">
    <text evidence="2 11">Belongs to the Fur family.</text>
</comment>
<evidence type="ECO:0000256" key="11">
    <source>
        <dbReference type="RuleBase" id="RU364037"/>
    </source>
</evidence>
<evidence type="ECO:0000256" key="4">
    <source>
        <dbReference type="ARBA" id="ARBA00022490"/>
    </source>
</evidence>
<dbReference type="NCBIfam" id="NF045677">
    <property type="entry name" value="FeRespRegIrr"/>
    <property type="match status" value="1"/>
</dbReference>
<dbReference type="GO" id="GO:0003700">
    <property type="term" value="F:DNA-binding transcription factor activity"/>
    <property type="evidence" value="ECO:0007669"/>
    <property type="project" value="UniProtKB-UniRule"/>
</dbReference>
<evidence type="ECO:0000256" key="10">
    <source>
        <dbReference type="ARBA" id="ARBA00023163"/>
    </source>
</evidence>
<evidence type="ECO:0000313" key="12">
    <source>
        <dbReference type="EMBL" id="MEJ8572744.1"/>
    </source>
</evidence>
<dbReference type="InterPro" id="IPR036390">
    <property type="entry name" value="WH_DNA-bd_sf"/>
</dbReference>
<protein>
    <recommendedName>
        <fullName evidence="3 11">Ferric uptake regulation protein</fullName>
    </recommendedName>
</protein>
<reference evidence="12 13" key="1">
    <citation type="submission" date="2024-02" db="EMBL/GenBank/DDBJ databases">
        <title>Genome analysis and characterization of Microbaculum marinisediminis sp. nov., isolated from marine sediment.</title>
        <authorList>
            <person name="Du Z.-J."/>
            <person name="Ye Y.-Q."/>
            <person name="Zhang Z.-R."/>
            <person name="Yuan S.-M."/>
            <person name="Zhang X.-Y."/>
        </authorList>
    </citation>
    <scope>NUCLEOTIDE SEQUENCE [LARGE SCALE GENOMIC DNA]</scope>
    <source>
        <strain evidence="12 13">SDUM1044001</strain>
    </source>
</reference>
<dbReference type="GO" id="GO:0000976">
    <property type="term" value="F:transcription cis-regulatory region binding"/>
    <property type="evidence" value="ECO:0007669"/>
    <property type="project" value="TreeGrafter"/>
</dbReference>
<dbReference type="PANTHER" id="PTHR33202:SF7">
    <property type="entry name" value="FERRIC UPTAKE REGULATION PROTEIN"/>
    <property type="match status" value="1"/>
</dbReference>
<dbReference type="Pfam" id="PF01475">
    <property type="entry name" value="FUR"/>
    <property type="match status" value="1"/>
</dbReference>
<dbReference type="RefSeq" id="WP_340330431.1">
    <property type="nucleotide sequence ID" value="NZ_JAZHOF010000005.1"/>
</dbReference>
<dbReference type="PANTHER" id="PTHR33202">
    <property type="entry name" value="ZINC UPTAKE REGULATION PROTEIN"/>
    <property type="match status" value="1"/>
</dbReference>
<dbReference type="InterPro" id="IPR002481">
    <property type="entry name" value="FUR"/>
</dbReference>
<keyword evidence="8 11" id="KW-0805">Transcription regulation</keyword>
<dbReference type="FunFam" id="1.10.10.10:FF:000007">
    <property type="entry name" value="Ferric uptake regulation protein"/>
    <property type="match status" value="1"/>
</dbReference>
<dbReference type="Proteomes" id="UP001378188">
    <property type="component" value="Unassembled WGS sequence"/>
</dbReference>
<evidence type="ECO:0000256" key="6">
    <source>
        <dbReference type="ARBA" id="ARBA00022723"/>
    </source>
</evidence>
<dbReference type="InterPro" id="IPR036388">
    <property type="entry name" value="WH-like_DNA-bd_sf"/>
</dbReference>
<accession>A0AAW9RG79</accession>
<keyword evidence="6 11" id="KW-0479">Metal-binding</keyword>
<evidence type="ECO:0000256" key="5">
    <source>
        <dbReference type="ARBA" id="ARBA00022491"/>
    </source>
</evidence>
<keyword evidence="4 11" id="KW-0963">Cytoplasm</keyword>
<evidence type="ECO:0000256" key="1">
    <source>
        <dbReference type="ARBA" id="ARBA00004496"/>
    </source>
</evidence>
<keyword evidence="11" id="KW-0408">Iron</keyword>
<evidence type="ECO:0000313" key="13">
    <source>
        <dbReference type="Proteomes" id="UP001378188"/>
    </source>
</evidence>
<evidence type="ECO:0000256" key="7">
    <source>
        <dbReference type="ARBA" id="ARBA00022833"/>
    </source>
</evidence>
<evidence type="ECO:0000256" key="9">
    <source>
        <dbReference type="ARBA" id="ARBA00023125"/>
    </source>
</evidence>
<gene>
    <name evidence="11" type="primary">fur</name>
    <name evidence="12" type="ORF">V3328_14730</name>
</gene>
<dbReference type="CDD" id="cd07153">
    <property type="entry name" value="Fur_like"/>
    <property type="match status" value="1"/>
</dbReference>
<dbReference type="AlphaFoldDB" id="A0AAW9RG79"/>
<organism evidence="12 13">
    <name type="scientific">Microbaculum marinum</name>
    <dbReference type="NCBI Taxonomy" id="1764581"/>
    <lineage>
        <taxon>Bacteria</taxon>
        <taxon>Pseudomonadati</taxon>
        <taxon>Pseudomonadota</taxon>
        <taxon>Alphaproteobacteria</taxon>
        <taxon>Hyphomicrobiales</taxon>
        <taxon>Tepidamorphaceae</taxon>
        <taxon>Microbaculum</taxon>
    </lineage>
</organism>
<dbReference type="GO" id="GO:0008270">
    <property type="term" value="F:zinc ion binding"/>
    <property type="evidence" value="ECO:0007669"/>
    <property type="project" value="TreeGrafter"/>
</dbReference>
<dbReference type="GO" id="GO:1900376">
    <property type="term" value="P:regulation of secondary metabolite biosynthetic process"/>
    <property type="evidence" value="ECO:0007669"/>
    <property type="project" value="TreeGrafter"/>
</dbReference>
<evidence type="ECO:0000256" key="8">
    <source>
        <dbReference type="ARBA" id="ARBA00023015"/>
    </source>
</evidence>
<comment type="subcellular location">
    <subcellularLocation>
        <location evidence="1 11">Cytoplasm</location>
    </subcellularLocation>
</comment>